<dbReference type="InterPro" id="IPR041636">
    <property type="entry name" value="RNase_J_C"/>
</dbReference>
<dbReference type="PANTHER" id="PTHR43694">
    <property type="entry name" value="RIBONUCLEASE J"/>
    <property type="match status" value="1"/>
</dbReference>
<feature type="binding site" evidence="12">
    <location>
        <position position="69"/>
    </location>
    <ligand>
        <name>Zn(2+)</name>
        <dbReference type="ChEBI" id="CHEBI:29105"/>
        <label>1</label>
        <note>catalytic</note>
    </ligand>
</feature>
<dbReference type="AlphaFoldDB" id="A0A0G1M481"/>
<evidence type="ECO:0000256" key="5">
    <source>
        <dbReference type="ARBA" id="ARBA00022801"/>
    </source>
</evidence>
<dbReference type="PIRSF" id="PIRSF004803">
    <property type="entry name" value="RnjA"/>
    <property type="match status" value="1"/>
</dbReference>
<dbReference type="SUPFAM" id="SSF56281">
    <property type="entry name" value="Metallo-hydrolase/oxidoreductase"/>
    <property type="match status" value="1"/>
</dbReference>
<keyword evidence="4 9" id="KW-0255">Endonuclease</keyword>
<dbReference type="PATRIC" id="fig|1618366.3.peg.414"/>
<keyword evidence="1 9" id="KW-0963">Cytoplasm</keyword>
<proteinExistence type="inferred from homology"/>
<keyword evidence="9" id="KW-0698">rRNA processing</keyword>
<feature type="binding site" evidence="12">
    <location>
        <position position="74"/>
    </location>
    <ligand>
        <name>Zn(2+)</name>
        <dbReference type="ChEBI" id="CHEBI:29105"/>
        <label>1</label>
        <note>catalytic</note>
    </ligand>
</feature>
<evidence type="ECO:0000256" key="1">
    <source>
        <dbReference type="ARBA" id="ARBA00022490"/>
    </source>
</evidence>
<feature type="active site" description="Proton acceptor" evidence="10">
    <location>
        <position position="365"/>
    </location>
</feature>
<feature type="binding site" evidence="12">
    <location>
        <position position="71"/>
    </location>
    <ligand>
        <name>Zn(2+)</name>
        <dbReference type="ChEBI" id="CHEBI:29105"/>
        <label>1</label>
        <note>catalytic</note>
    </ligand>
</feature>
<dbReference type="InterPro" id="IPR042173">
    <property type="entry name" value="RNase_J_2"/>
</dbReference>
<dbReference type="EMBL" id="LCKS01000004">
    <property type="protein sequence ID" value="KKU03056.1"/>
    <property type="molecule type" value="Genomic_DNA"/>
</dbReference>
<feature type="binding site" evidence="12">
    <location>
        <position position="73"/>
    </location>
    <ligand>
        <name>Zn(2+)</name>
        <dbReference type="ChEBI" id="CHEBI:29105"/>
        <label>1</label>
        <note>catalytic</note>
    </ligand>
</feature>
<evidence type="ECO:0000256" key="10">
    <source>
        <dbReference type="PIRSR" id="PIRSR004803-1"/>
    </source>
</evidence>
<feature type="domain" description="Metallo-beta-lactamase" evidence="13">
    <location>
        <begin position="16"/>
        <end position="211"/>
    </location>
</feature>
<feature type="active site" description="Proton donor" evidence="10">
    <location>
        <position position="191"/>
    </location>
</feature>
<name>A0A0G1M481_9BACT</name>
<keyword evidence="7 9" id="KW-0269">Exonuclease</keyword>
<dbReference type="PANTHER" id="PTHR43694:SF1">
    <property type="entry name" value="RIBONUCLEASE J"/>
    <property type="match status" value="1"/>
</dbReference>
<dbReference type="InterPro" id="IPR055132">
    <property type="entry name" value="RNase_J_b_CASP"/>
</dbReference>
<comment type="function">
    <text evidence="9">An RNase that has 5'-3' exonuclease and possibly endonuclease activity. Involved in maturation of rRNA and in some organisms also mRNA maturation and/or decay.</text>
</comment>
<dbReference type="InterPro" id="IPR036866">
    <property type="entry name" value="RibonucZ/Hydroxyglut_hydro"/>
</dbReference>
<dbReference type="InterPro" id="IPR001279">
    <property type="entry name" value="Metallo-B-lactamas"/>
</dbReference>
<dbReference type="CDD" id="cd07714">
    <property type="entry name" value="RNaseJ_MBL-fold"/>
    <property type="match status" value="1"/>
</dbReference>
<dbReference type="HAMAP" id="MF_01491">
    <property type="entry name" value="RNase_J_bact"/>
    <property type="match status" value="1"/>
</dbReference>
<dbReference type="GO" id="GO:0004521">
    <property type="term" value="F:RNA endonuclease activity"/>
    <property type="evidence" value="ECO:0007669"/>
    <property type="project" value="UniProtKB-UniRule"/>
</dbReference>
<protein>
    <recommendedName>
        <fullName evidence="9">Ribonuclease J</fullName>
        <shortName evidence="9">RNase J</shortName>
        <ecNumber evidence="9">3.1.-.-</ecNumber>
    </recommendedName>
</protein>
<keyword evidence="5 9" id="KW-0378">Hydrolase</keyword>
<keyword evidence="6 12" id="KW-0862">Zinc</keyword>
<keyword evidence="8 9" id="KW-0694">RNA-binding</keyword>
<keyword evidence="12" id="KW-0106">Calcium</keyword>
<organism evidence="14 15">
    <name type="scientific">Candidatus Amesbacteria bacterium GW2011_GWC2_45_19</name>
    <dbReference type="NCBI Taxonomy" id="1618366"/>
    <lineage>
        <taxon>Bacteria</taxon>
        <taxon>Candidatus Amesiibacteriota</taxon>
    </lineage>
</organism>
<evidence type="ECO:0000256" key="11">
    <source>
        <dbReference type="PIRSR" id="PIRSR004803-2"/>
    </source>
</evidence>
<comment type="caution">
    <text evidence="14">The sequence shown here is derived from an EMBL/GenBank/DDBJ whole genome shotgun (WGS) entry which is preliminary data.</text>
</comment>
<dbReference type="GO" id="GO:0005737">
    <property type="term" value="C:cytoplasm"/>
    <property type="evidence" value="ECO:0007669"/>
    <property type="project" value="UniProtKB-SubCell"/>
</dbReference>
<dbReference type="Pfam" id="PF07521">
    <property type="entry name" value="RMMBL"/>
    <property type="match status" value="1"/>
</dbReference>
<gene>
    <name evidence="9" type="primary">rnj</name>
    <name evidence="14" type="ORF">UX05_C0004G0065</name>
</gene>
<comment type="cofactor">
    <cofactor evidence="12">
        <name>Zn(2+)</name>
        <dbReference type="ChEBI" id="CHEBI:29105"/>
    </cofactor>
    <text evidence="12">Binds 2 Zn(2+) ions per subunit. It is not clear if Zn(2+) or Mg(2+) is physiologically important.</text>
</comment>
<dbReference type="NCBIfam" id="TIGR00649">
    <property type="entry name" value="MG423"/>
    <property type="match status" value="1"/>
</dbReference>
<evidence type="ECO:0000313" key="14">
    <source>
        <dbReference type="EMBL" id="KKU03056.1"/>
    </source>
</evidence>
<evidence type="ECO:0000259" key="13">
    <source>
        <dbReference type="SMART" id="SM00849"/>
    </source>
</evidence>
<evidence type="ECO:0000256" key="12">
    <source>
        <dbReference type="PIRSR" id="PIRSR004803-3"/>
    </source>
</evidence>
<dbReference type="Gene3D" id="3.10.20.580">
    <property type="match status" value="1"/>
</dbReference>
<feature type="binding site" evidence="12">
    <location>
        <position position="137"/>
    </location>
    <ligand>
        <name>Zn(2+)</name>
        <dbReference type="ChEBI" id="CHEBI:29105"/>
        <label>1</label>
        <note>catalytic</note>
    </ligand>
</feature>
<accession>A0A0G1M481</accession>
<comment type="subcellular location">
    <subcellularLocation>
        <location evidence="9">Cytoplasm</location>
    </subcellularLocation>
</comment>
<feature type="binding site" evidence="9 11">
    <location>
        <begin position="361"/>
        <end position="365"/>
    </location>
    <ligand>
        <name>substrate</name>
    </ligand>
</feature>
<dbReference type="Pfam" id="PF17770">
    <property type="entry name" value="RNase_J_C"/>
    <property type="match status" value="1"/>
</dbReference>
<evidence type="ECO:0000256" key="4">
    <source>
        <dbReference type="ARBA" id="ARBA00022759"/>
    </source>
</evidence>
<comment type="subunit">
    <text evidence="9">Homodimer, may be a subunit of the RNA degradosome.</text>
</comment>
<feature type="binding site" evidence="12">
    <location>
        <position position="46"/>
    </location>
    <ligand>
        <name>Ca(2+)</name>
        <dbReference type="ChEBI" id="CHEBI:29108"/>
    </ligand>
</feature>
<evidence type="ECO:0000256" key="8">
    <source>
        <dbReference type="ARBA" id="ARBA00022884"/>
    </source>
</evidence>
<evidence type="ECO:0000313" key="15">
    <source>
        <dbReference type="Proteomes" id="UP000034264"/>
    </source>
</evidence>
<comment type="similarity">
    <text evidence="9">Belongs to the metallo-beta-lactamase superfamily. RNA-metabolizing metallo-beta-lactamase-like family. Bacterial RNase J subfamily.</text>
</comment>
<feature type="binding site" evidence="12">
    <location>
        <position position="44"/>
    </location>
    <ligand>
        <name>Ca(2+)</name>
        <dbReference type="ChEBI" id="CHEBI:29108"/>
    </ligand>
</feature>
<dbReference type="SMART" id="SM00849">
    <property type="entry name" value="Lactamase_B"/>
    <property type="match status" value="1"/>
</dbReference>
<evidence type="ECO:0000256" key="2">
    <source>
        <dbReference type="ARBA" id="ARBA00022722"/>
    </source>
</evidence>
<sequence>MENLKIISLGGFGKVTSNMFVYEYGDDILLVDCGIGFPTEDMLGVDLLIPDISYLKNKLNRVRALVLTHGHEDHTGALPYILPQLKGVPVYASKLTAHLVMEKLAEYEGIPKQVNILVPGQSLTLGKFTVESARISHSIPDATNLIIKTPAGTVYHGSDFKFDFSPVDGVLPDIGRIAAAGNSGIHLLLSDCLGSERKGHTPSEKTLEEMFEREINHCPGKFIVTTMGSNISRFRQAIDAAIRHGRRVAILGRSIGRNLNVAQNLGYLKVPKGVFVDPKQARKLPAQNLCLLVAGSQGQTGSAMERLAAGEHQDAVIKPGDKIVFSSDYIPGTESATQSLIDSLSKLGATVVYSNITDNLHVSGHGSQQDLLLMIALTRPKYLVPIGGTYRHMVQYSRLAQSMGYQEAQILLPEYNQTIEVTPDLVKAGPVVDVKNIMVDGLGVGDVGHVVLRDRRVLAEEGVVVAVIQAKQNQLSRIENVDLISRGFVFNKENTNLLAEAGALVKQTVLRRLGHIDSERRLRELISDTLERFFFDRTGRRPMILPVVVEV</sequence>
<evidence type="ECO:0000256" key="9">
    <source>
        <dbReference type="HAMAP-Rule" id="MF_01491"/>
    </source>
</evidence>
<reference evidence="14 15" key="1">
    <citation type="journal article" date="2015" name="Nature">
        <title>rRNA introns, odd ribosomes, and small enigmatic genomes across a large radiation of phyla.</title>
        <authorList>
            <person name="Brown C.T."/>
            <person name="Hug L.A."/>
            <person name="Thomas B.C."/>
            <person name="Sharon I."/>
            <person name="Castelle C.J."/>
            <person name="Singh A."/>
            <person name="Wilkins M.J."/>
            <person name="Williams K.H."/>
            <person name="Banfield J.F."/>
        </authorList>
    </citation>
    <scope>NUCLEOTIDE SEQUENCE [LARGE SCALE GENOMIC DNA]</scope>
</reference>
<feature type="binding site" evidence="12">
    <location>
        <position position="440"/>
    </location>
    <ligand>
        <name>Ca(2+)</name>
        <dbReference type="ChEBI" id="CHEBI:29108"/>
    </ligand>
</feature>
<dbReference type="InterPro" id="IPR030854">
    <property type="entry name" value="RNase_J_bac"/>
</dbReference>
<dbReference type="GO" id="GO:0006364">
    <property type="term" value="P:rRNA processing"/>
    <property type="evidence" value="ECO:0007669"/>
    <property type="project" value="UniProtKB-UniRule"/>
</dbReference>
<dbReference type="Pfam" id="PF22505">
    <property type="entry name" value="RNase_J_b_CASP"/>
    <property type="match status" value="1"/>
</dbReference>
<comment type="cofactor">
    <cofactor evidence="12">
        <name>Ca(2+)</name>
        <dbReference type="ChEBI" id="CHEBI:29108"/>
    </cofactor>
    <text evidence="12">Binds 1 Ca(2+) cation per subunit. Seen in 1 crystal structure, it is not clear if it is physiologically important.</text>
</comment>
<dbReference type="GO" id="GO:0008270">
    <property type="term" value="F:zinc ion binding"/>
    <property type="evidence" value="ECO:0007669"/>
    <property type="project" value="InterPro"/>
</dbReference>
<dbReference type="Gene3D" id="3.60.15.10">
    <property type="entry name" value="Ribonuclease Z/Hydroxyacylglutathione hydrolase-like"/>
    <property type="match status" value="1"/>
</dbReference>
<dbReference type="EC" id="3.1.-.-" evidence="9"/>
<evidence type="ECO:0000256" key="7">
    <source>
        <dbReference type="ARBA" id="ARBA00022839"/>
    </source>
</evidence>
<dbReference type="Gene3D" id="3.40.50.10710">
    <property type="entry name" value="Metallo-hydrolase/oxidoreductase"/>
    <property type="match status" value="1"/>
</dbReference>
<keyword evidence="2 9" id="KW-0540">Nuclease</keyword>
<dbReference type="Pfam" id="PF00753">
    <property type="entry name" value="Lactamase_B"/>
    <property type="match status" value="1"/>
</dbReference>
<dbReference type="GO" id="GO:0003723">
    <property type="term" value="F:RNA binding"/>
    <property type="evidence" value="ECO:0007669"/>
    <property type="project" value="UniProtKB-UniRule"/>
</dbReference>
<dbReference type="InterPro" id="IPR011108">
    <property type="entry name" value="RMMBL"/>
</dbReference>
<evidence type="ECO:0000256" key="6">
    <source>
        <dbReference type="ARBA" id="ARBA00022833"/>
    </source>
</evidence>
<dbReference type="GO" id="GO:0004534">
    <property type="term" value="F:5'-3' RNA exonuclease activity"/>
    <property type="evidence" value="ECO:0007669"/>
    <property type="project" value="UniProtKB-UniRule"/>
</dbReference>
<dbReference type="InterPro" id="IPR004613">
    <property type="entry name" value="RNase_J"/>
</dbReference>
<dbReference type="Proteomes" id="UP000034264">
    <property type="component" value="Unassembled WGS sequence"/>
</dbReference>
<evidence type="ECO:0000256" key="3">
    <source>
        <dbReference type="ARBA" id="ARBA00022723"/>
    </source>
</evidence>
<keyword evidence="3 12" id="KW-0479">Metal-binding</keyword>
<feature type="binding site" evidence="12">
    <location>
        <position position="159"/>
    </location>
    <ligand>
        <name>Zn(2+)</name>
        <dbReference type="ChEBI" id="CHEBI:29105"/>
        <label>1</label>
        <note>catalytic</note>
    </ligand>
</feature>